<gene>
    <name evidence="1" type="ORF">B9P89_07695</name>
</gene>
<name>A0AA44NPT8_CITFR</name>
<accession>A0AA44NPT8</accession>
<organism evidence="1 2">
    <name type="scientific">Citrobacter freundii</name>
    <dbReference type="NCBI Taxonomy" id="546"/>
    <lineage>
        <taxon>Bacteria</taxon>
        <taxon>Pseudomonadati</taxon>
        <taxon>Pseudomonadota</taxon>
        <taxon>Gammaproteobacteria</taxon>
        <taxon>Enterobacterales</taxon>
        <taxon>Enterobacteriaceae</taxon>
        <taxon>Citrobacter</taxon>
        <taxon>Citrobacter freundii complex</taxon>
    </lineage>
</organism>
<evidence type="ECO:0000313" key="2">
    <source>
        <dbReference type="Proteomes" id="UP000215827"/>
    </source>
</evidence>
<comment type="caution">
    <text evidence="1">The sequence shown here is derived from an EMBL/GenBank/DDBJ whole genome shotgun (WGS) entry which is preliminary data.</text>
</comment>
<proteinExistence type="predicted"/>
<dbReference type="AlphaFoldDB" id="A0AA44NPT8"/>
<dbReference type="Proteomes" id="UP000215827">
    <property type="component" value="Unassembled WGS sequence"/>
</dbReference>
<reference evidence="1 2" key="1">
    <citation type="submission" date="2017-04" db="EMBL/GenBank/DDBJ databases">
        <title>Emergence of KPC-2-producing Citrobacter isolates from sediments of a Chinese river.</title>
        <authorList>
            <person name="Zheng B."/>
        </authorList>
    </citation>
    <scope>NUCLEOTIDE SEQUENCE [LARGE SCALE GENOMIC DNA]</scope>
    <source>
        <strain evidence="1 2">C191</strain>
    </source>
</reference>
<protein>
    <submittedName>
        <fullName evidence="1">Uncharacterized protein</fullName>
    </submittedName>
</protein>
<dbReference type="EMBL" id="NEFA01000007">
    <property type="protein sequence ID" value="OYR05756.1"/>
    <property type="molecule type" value="Genomic_DNA"/>
</dbReference>
<evidence type="ECO:0000313" key="1">
    <source>
        <dbReference type="EMBL" id="OYR05756.1"/>
    </source>
</evidence>
<sequence length="73" mass="8184">MSTDSQTTDIQVKCLHCGAWFPSAIWIGDRESLQSGILFGNKQQCPKCHKMTDCNKENFKARFKDGGFIGTKV</sequence>